<dbReference type="InterPro" id="IPR029052">
    <property type="entry name" value="Metallo-depent_PP-like"/>
</dbReference>
<feature type="domain" description="Calcineurin-like phosphoesterase" evidence="1">
    <location>
        <begin position="8"/>
        <end position="213"/>
    </location>
</feature>
<dbReference type="Proteomes" id="UP000019473">
    <property type="component" value="Unassembled WGS sequence"/>
</dbReference>
<dbReference type="EMBL" id="AMGW01000002">
    <property type="protein sequence ID" value="EXJ61616.1"/>
    <property type="molecule type" value="Genomic_DNA"/>
</dbReference>
<dbReference type="RefSeq" id="XP_007754270.1">
    <property type="nucleotide sequence ID" value="XM_007756080.1"/>
</dbReference>
<organism evidence="2 3">
    <name type="scientific">Cladophialophora yegresii CBS 114405</name>
    <dbReference type="NCBI Taxonomy" id="1182544"/>
    <lineage>
        <taxon>Eukaryota</taxon>
        <taxon>Fungi</taxon>
        <taxon>Dikarya</taxon>
        <taxon>Ascomycota</taxon>
        <taxon>Pezizomycotina</taxon>
        <taxon>Eurotiomycetes</taxon>
        <taxon>Chaetothyriomycetidae</taxon>
        <taxon>Chaetothyriales</taxon>
        <taxon>Herpotrichiellaceae</taxon>
        <taxon>Cladophialophora</taxon>
    </lineage>
</organism>
<name>W9WAQ5_9EURO</name>
<keyword evidence="3" id="KW-1185">Reference proteome</keyword>
<dbReference type="Pfam" id="PF00149">
    <property type="entry name" value="Metallophos"/>
    <property type="match status" value="1"/>
</dbReference>
<reference evidence="2 3" key="1">
    <citation type="submission" date="2013-03" db="EMBL/GenBank/DDBJ databases">
        <title>The Genome Sequence of Cladophialophora yegresii CBS 114405.</title>
        <authorList>
            <consortium name="The Broad Institute Genomics Platform"/>
            <person name="Cuomo C."/>
            <person name="de Hoog S."/>
            <person name="Gorbushina A."/>
            <person name="Walker B."/>
            <person name="Young S.K."/>
            <person name="Zeng Q."/>
            <person name="Gargeya S."/>
            <person name="Fitzgerald M."/>
            <person name="Haas B."/>
            <person name="Abouelleil A."/>
            <person name="Allen A.W."/>
            <person name="Alvarado L."/>
            <person name="Arachchi H.M."/>
            <person name="Berlin A.M."/>
            <person name="Chapman S.B."/>
            <person name="Gainer-Dewar J."/>
            <person name="Goldberg J."/>
            <person name="Griggs A."/>
            <person name="Gujja S."/>
            <person name="Hansen M."/>
            <person name="Howarth C."/>
            <person name="Imamovic A."/>
            <person name="Ireland A."/>
            <person name="Larimer J."/>
            <person name="McCowan C."/>
            <person name="Murphy C."/>
            <person name="Pearson M."/>
            <person name="Poon T.W."/>
            <person name="Priest M."/>
            <person name="Roberts A."/>
            <person name="Saif S."/>
            <person name="Shea T."/>
            <person name="Sisk P."/>
            <person name="Sykes S."/>
            <person name="Wortman J."/>
            <person name="Nusbaum C."/>
            <person name="Birren B."/>
        </authorList>
    </citation>
    <scope>NUCLEOTIDE SEQUENCE [LARGE SCALE GENOMIC DNA]</scope>
    <source>
        <strain evidence="2 3">CBS 114405</strain>
    </source>
</reference>
<dbReference type="CDD" id="cd07379">
    <property type="entry name" value="MPP_239FB"/>
    <property type="match status" value="1"/>
</dbReference>
<sequence>MAPKVQTRLLIISDTHGLDFSSENRPSERADVALHCGDLTDGSKLDEFRSTLEMLKRIDAPLKLVIAGNHDFTMDNAAFEAKVADAVPPLDPELVAREYGTLGQARKLFDDAQDAGIVFLDEGTHRFGLENGAVLTVYASPYTPSLGAWGFQYHPNRGHHFDIHDGTDIVVTHGPLKGIMDFTYGRERAGCPDLFTAVAFARPLIHCFGHIHEGWGAKVVTWKNSGSEEPSHFTAIDNENSPVIEKLAALKSNALDSDDMAEEKRGKLERLSRSRCAITSHCAQDEYPLQAGKQTLFINASIMGSEDFVQRPWLIDIELPTAAEIQKQ</sequence>
<dbReference type="GeneID" id="19176655"/>
<evidence type="ECO:0000313" key="3">
    <source>
        <dbReference type="Proteomes" id="UP000019473"/>
    </source>
</evidence>
<dbReference type="eggNOG" id="KOG3947">
    <property type="taxonomic scope" value="Eukaryota"/>
</dbReference>
<dbReference type="VEuPathDB" id="FungiDB:A1O7_02044"/>
<dbReference type="SUPFAM" id="SSF56300">
    <property type="entry name" value="Metallo-dependent phosphatases"/>
    <property type="match status" value="1"/>
</dbReference>
<protein>
    <recommendedName>
        <fullName evidence="1">Calcineurin-like phosphoesterase domain-containing protein</fullName>
    </recommendedName>
</protein>
<dbReference type="InterPro" id="IPR051693">
    <property type="entry name" value="UPF0046_metallophosphoest"/>
</dbReference>
<evidence type="ECO:0000259" key="1">
    <source>
        <dbReference type="Pfam" id="PF00149"/>
    </source>
</evidence>
<dbReference type="Gene3D" id="3.60.21.10">
    <property type="match status" value="1"/>
</dbReference>
<dbReference type="PANTHER" id="PTHR12905:SF0">
    <property type="entry name" value="CALCINEURIN-LIKE PHOSPHOESTERASE DOMAIN-CONTAINING PROTEIN"/>
    <property type="match status" value="1"/>
</dbReference>
<proteinExistence type="predicted"/>
<dbReference type="PANTHER" id="PTHR12905">
    <property type="entry name" value="METALLOPHOSPHOESTERASE"/>
    <property type="match status" value="1"/>
</dbReference>
<dbReference type="InterPro" id="IPR004843">
    <property type="entry name" value="Calcineurin-like_PHP"/>
</dbReference>
<dbReference type="HOGENOM" id="CLU_041441_2_0_1"/>
<comment type="caution">
    <text evidence="2">The sequence shown here is derived from an EMBL/GenBank/DDBJ whole genome shotgun (WGS) entry which is preliminary data.</text>
</comment>
<accession>W9WAQ5</accession>
<dbReference type="OrthoDB" id="630188at2759"/>
<dbReference type="AlphaFoldDB" id="W9WAQ5"/>
<evidence type="ECO:0000313" key="2">
    <source>
        <dbReference type="EMBL" id="EXJ61616.1"/>
    </source>
</evidence>
<gene>
    <name evidence="2" type="ORF">A1O7_02044</name>
</gene>
<dbReference type="GO" id="GO:0016787">
    <property type="term" value="F:hydrolase activity"/>
    <property type="evidence" value="ECO:0007669"/>
    <property type="project" value="InterPro"/>
</dbReference>